<dbReference type="PANTHER" id="PTHR43767">
    <property type="entry name" value="LONG-CHAIN-FATTY-ACID--COA LIGASE"/>
    <property type="match status" value="1"/>
</dbReference>
<feature type="domain" description="AMP-dependent synthetase/ligase" evidence="1">
    <location>
        <begin position="32"/>
        <end position="394"/>
    </location>
</feature>
<dbReference type="EMBL" id="FQZZ01000006">
    <property type="protein sequence ID" value="SHK51033.1"/>
    <property type="molecule type" value="Genomic_DNA"/>
</dbReference>
<evidence type="ECO:0000259" key="2">
    <source>
        <dbReference type="Pfam" id="PF13193"/>
    </source>
</evidence>
<dbReference type="PROSITE" id="PS00455">
    <property type="entry name" value="AMP_BINDING"/>
    <property type="match status" value="1"/>
</dbReference>
<dbReference type="InterPro" id="IPR000873">
    <property type="entry name" value="AMP-dep_synth/lig_dom"/>
</dbReference>
<evidence type="ECO:0000313" key="3">
    <source>
        <dbReference type="EMBL" id="SHK51033.1"/>
    </source>
</evidence>
<dbReference type="Pfam" id="PF13193">
    <property type="entry name" value="AMP-binding_C"/>
    <property type="match status" value="1"/>
</dbReference>
<protein>
    <submittedName>
        <fullName evidence="3">Acyl-CoA synthetase (AMP-forming)/AMP-acid ligase II</fullName>
    </submittedName>
</protein>
<dbReference type="Pfam" id="PF00501">
    <property type="entry name" value="AMP-binding"/>
    <property type="match status" value="1"/>
</dbReference>
<dbReference type="InterPro" id="IPR045851">
    <property type="entry name" value="AMP-bd_C_sf"/>
</dbReference>
<reference evidence="3 4" key="1">
    <citation type="submission" date="2016-11" db="EMBL/GenBank/DDBJ databases">
        <authorList>
            <person name="Varghese N."/>
            <person name="Submissions S."/>
        </authorList>
    </citation>
    <scope>NUCLEOTIDE SEQUENCE [LARGE SCALE GENOMIC DNA]</scope>
    <source>
        <strain evidence="3 4">DSM 29620</strain>
    </source>
</reference>
<dbReference type="RefSeq" id="WP_223228078.1">
    <property type="nucleotide sequence ID" value="NZ_FNIO01000002.1"/>
</dbReference>
<proteinExistence type="predicted"/>
<keyword evidence="4" id="KW-1185">Reference proteome</keyword>
<dbReference type="SUPFAM" id="SSF56801">
    <property type="entry name" value="Acetyl-CoA synthetase-like"/>
    <property type="match status" value="1"/>
</dbReference>
<dbReference type="InterPro" id="IPR025110">
    <property type="entry name" value="AMP-bd_C"/>
</dbReference>
<dbReference type="InterPro" id="IPR020845">
    <property type="entry name" value="AMP-binding_CS"/>
</dbReference>
<dbReference type="Proteomes" id="UP000324252">
    <property type="component" value="Unassembled WGS sequence"/>
</dbReference>
<evidence type="ECO:0000259" key="1">
    <source>
        <dbReference type="Pfam" id="PF00501"/>
    </source>
</evidence>
<name>A0A1H0EN42_9RHOB</name>
<dbReference type="Gene3D" id="3.40.50.12780">
    <property type="entry name" value="N-terminal domain of ligase-like"/>
    <property type="match status" value="1"/>
</dbReference>
<dbReference type="InterPro" id="IPR042099">
    <property type="entry name" value="ANL_N_sf"/>
</dbReference>
<dbReference type="AlphaFoldDB" id="A0A1H0EN42"/>
<organism evidence="3 4">
    <name type="scientific">Lutimaribacter pacificus</name>
    <dbReference type="NCBI Taxonomy" id="391948"/>
    <lineage>
        <taxon>Bacteria</taxon>
        <taxon>Pseudomonadati</taxon>
        <taxon>Pseudomonadota</taxon>
        <taxon>Alphaproteobacteria</taxon>
        <taxon>Rhodobacterales</taxon>
        <taxon>Roseobacteraceae</taxon>
        <taxon>Lutimaribacter</taxon>
    </lineage>
</organism>
<feature type="domain" description="AMP-binding enzyme C-terminal" evidence="2">
    <location>
        <begin position="444"/>
        <end position="519"/>
    </location>
</feature>
<dbReference type="PANTHER" id="PTHR43767:SF1">
    <property type="entry name" value="NONRIBOSOMAL PEPTIDE SYNTHASE PES1 (EUROFUNG)-RELATED"/>
    <property type="match status" value="1"/>
</dbReference>
<evidence type="ECO:0000313" key="4">
    <source>
        <dbReference type="Proteomes" id="UP000324252"/>
    </source>
</evidence>
<dbReference type="GO" id="GO:0016878">
    <property type="term" value="F:acid-thiol ligase activity"/>
    <property type="evidence" value="ECO:0007669"/>
    <property type="project" value="UniProtKB-ARBA"/>
</dbReference>
<accession>A0A1H0EN42</accession>
<dbReference type="Gene3D" id="3.30.300.30">
    <property type="match status" value="1"/>
</dbReference>
<gene>
    <name evidence="3" type="ORF">SAMN05444142_10610</name>
</gene>
<dbReference type="InterPro" id="IPR050237">
    <property type="entry name" value="ATP-dep_AMP-bd_enzyme"/>
</dbReference>
<sequence length="531" mass="57510">MRELPRIRHEVLYGSRVVRCFADRPRNIDAMFRDAVATFADRDAVVDEDRRVTYAELDAQVEAMAAGLLSLGYGKGDRVALLMGNQLEFVVAVLAIARVGLISVPMNTRQRMPEIEFVLNQNKSAAVIASAAYAENIPPRDSVPDLRGVYLVGDGGSYPGAEPLEAIAAAQGDGVVFPDVDEEDTLCLLYTSGTTGKPKGAMLTHVSSIHSVMHFAWAFQLQEGDVAFLSVPASHVTGLIAIIFSAIHVGGTTVIVREFKARRFLELAEKEQINYSLMVPAMYNLCLLVPDFQKFNLDCWRVAGFGGAPMPQSTIEALARDLPNMVLHNVYGSTETTSPVTIMPAGRIAEHADTVGQVLPLADIVAVDDDGREVAPGESGELLIGGPMVVPGYWDNPEGNAKGFIGGYWVSGDVGSKDTEGYVRIVDRKKDMINRAGFKVYCIEVEDVLAGHPAVVEGAVVGVADEVLGEKVHAYLFLDGNEANADEIKRYCAARLSDYKVPDIVTFLDEPLPRNANGKVQKNALRDQTKA</sequence>
<keyword evidence="3" id="KW-0436">Ligase</keyword>